<dbReference type="EMBL" id="OX465086">
    <property type="protein sequence ID" value="CAI9260924.1"/>
    <property type="molecule type" value="Genomic_DNA"/>
</dbReference>
<evidence type="ECO:0000313" key="2">
    <source>
        <dbReference type="EMBL" id="CAI9260924.1"/>
    </source>
</evidence>
<evidence type="ECO:0000256" key="1">
    <source>
        <dbReference type="SAM" id="MobiDB-lite"/>
    </source>
</evidence>
<keyword evidence="3" id="KW-1185">Reference proteome</keyword>
<proteinExistence type="predicted"/>
<evidence type="ECO:0000313" key="3">
    <source>
        <dbReference type="Proteomes" id="UP001177003"/>
    </source>
</evidence>
<feature type="compositionally biased region" description="Acidic residues" evidence="1">
    <location>
        <begin position="147"/>
        <end position="159"/>
    </location>
</feature>
<name>A0AA35XZE6_LACSI</name>
<dbReference type="AlphaFoldDB" id="A0AA35XZE6"/>
<feature type="region of interest" description="Disordered" evidence="1">
    <location>
        <begin position="67"/>
        <end position="87"/>
    </location>
</feature>
<feature type="compositionally biased region" description="Basic and acidic residues" evidence="1">
    <location>
        <begin position="125"/>
        <end position="139"/>
    </location>
</feature>
<sequence length="159" mass="18177">MILVDNSKFSFVGSILDAMFRDVPVARNILEAYQKLPVSRFRPLTPEMQSIIVEAYKPKKRGQKWGKKREVKWCSRGPNCSNSNPKETKRPVFVMFHRLEGVPKSSSILKQGGDQPKKTLSKPTIKSESEPKGKEKLFSEEPIIDNNEGEELDEDEIKK</sequence>
<reference evidence="2" key="1">
    <citation type="submission" date="2023-04" db="EMBL/GenBank/DDBJ databases">
        <authorList>
            <person name="Vijverberg K."/>
            <person name="Xiong W."/>
            <person name="Schranz E."/>
        </authorList>
    </citation>
    <scope>NUCLEOTIDE SEQUENCE</scope>
</reference>
<protein>
    <submittedName>
        <fullName evidence="2">Uncharacterized protein</fullName>
    </submittedName>
</protein>
<dbReference type="Proteomes" id="UP001177003">
    <property type="component" value="Chromosome 0"/>
</dbReference>
<organism evidence="2 3">
    <name type="scientific">Lactuca saligna</name>
    <name type="common">Willowleaf lettuce</name>
    <dbReference type="NCBI Taxonomy" id="75948"/>
    <lineage>
        <taxon>Eukaryota</taxon>
        <taxon>Viridiplantae</taxon>
        <taxon>Streptophyta</taxon>
        <taxon>Embryophyta</taxon>
        <taxon>Tracheophyta</taxon>
        <taxon>Spermatophyta</taxon>
        <taxon>Magnoliopsida</taxon>
        <taxon>eudicotyledons</taxon>
        <taxon>Gunneridae</taxon>
        <taxon>Pentapetalae</taxon>
        <taxon>asterids</taxon>
        <taxon>campanulids</taxon>
        <taxon>Asterales</taxon>
        <taxon>Asteraceae</taxon>
        <taxon>Cichorioideae</taxon>
        <taxon>Cichorieae</taxon>
        <taxon>Lactucinae</taxon>
        <taxon>Lactuca</taxon>
    </lineage>
</organism>
<feature type="region of interest" description="Disordered" evidence="1">
    <location>
        <begin position="104"/>
        <end position="159"/>
    </location>
</feature>
<accession>A0AA35XZE6</accession>
<gene>
    <name evidence="2" type="ORF">LSALG_LOCUS1740</name>
</gene>